<dbReference type="InterPro" id="IPR036047">
    <property type="entry name" value="F-box-like_dom_sf"/>
</dbReference>
<protein>
    <recommendedName>
        <fullName evidence="2">F-box domain-containing protein</fullName>
    </recommendedName>
</protein>
<reference evidence="3 4" key="1">
    <citation type="journal article" date="2015" name="Genome Biol. Evol.">
        <title>Phylogenomic analyses indicate that early fungi evolved digesting cell walls of algal ancestors of land plants.</title>
        <authorList>
            <person name="Chang Y."/>
            <person name="Wang S."/>
            <person name="Sekimoto S."/>
            <person name="Aerts A.L."/>
            <person name="Choi C."/>
            <person name="Clum A."/>
            <person name="LaButti K.M."/>
            <person name="Lindquist E.A."/>
            <person name="Yee Ngan C."/>
            <person name="Ohm R.A."/>
            <person name="Salamov A.A."/>
            <person name="Grigoriev I.V."/>
            <person name="Spatafora J.W."/>
            <person name="Berbee M.L."/>
        </authorList>
    </citation>
    <scope>NUCLEOTIDE SEQUENCE [LARGE SCALE GENOMIC DNA]</scope>
    <source>
        <strain evidence="3 4">JEL478</strain>
    </source>
</reference>
<dbReference type="AlphaFoldDB" id="A0A139A1T0"/>
<dbReference type="SUPFAM" id="SSF81383">
    <property type="entry name" value="F-box domain"/>
    <property type="match status" value="1"/>
</dbReference>
<feature type="compositionally biased region" description="Gly residues" evidence="1">
    <location>
        <begin position="56"/>
        <end position="70"/>
    </location>
</feature>
<feature type="domain" description="F-box" evidence="2">
    <location>
        <begin position="105"/>
        <end position="144"/>
    </location>
</feature>
<dbReference type="InterPro" id="IPR001810">
    <property type="entry name" value="F-box_dom"/>
</dbReference>
<dbReference type="EMBL" id="KQ965816">
    <property type="protein sequence ID" value="KXS10722.1"/>
    <property type="molecule type" value="Genomic_DNA"/>
</dbReference>
<dbReference type="OrthoDB" id="2182498at2759"/>
<keyword evidence="4" id="KW-1185">Reference proteome</keyword>
<feature type="region of interest" description="Disordered" evidence="1">
    <location>
        <begin position="1"/>
        <end position="100"/>
    </location>
</feature>
<organism evidence="3 4">
    <name type="scientific">Gonapodya prolifera (strain JEL478)</name>
    <name type="common">Monoblepharis prolifera</name>
    <dbReference type="NCBI Taxonomy" id="1344416"/>
    <lineage>
        <taxon>Eukaryota</taxon>
        <taxon>Fungi</taxon>
        <taxon>Fungi incertae sedis</taxon>
        <taxon>Chytridiomycota</taxon>
        <taxon>Chytridiomycota incertae sedis</taxon>
        <taxon>Monoblepharidomycetes</taxon>
        <taxon>Monoblepharidales</taxon>
        <taxon>Gonapodyaceae</taxon>
        <taxon>Gonapodya</taxon>
    </lineage>
</organism>
<feature type="compositionally biased region" description="Pro residues" evidence="1">
    <location>
        <begin position="389"/>
        <end position="402"/>
    </location>
</feature>
<sequence>MGGMTRDGADRKRKADDDVTEESSGETCLPRRRGDDARRDVKSERAPRHSDSARGSGSGCGDSVGAGGAGASEQDSAKSPPPTTVGSPSPDRMDVDTTPSMPPCLPAEVWYEILNRLPAHLILRARLVSRVFCSAGTQALLRALRTSTVRFHVSFSDSFPFNPAIEPRRQYMLKEWNVIETSRTNPQLRDRLGQARAAHATTGGSLLSQGQAQVHGLGLSTPGVTPGGAQTVTGPQPVNAPHTPVNSTTALPSNHQHHQHALPLPLPHSVAPHAAIPPPSSQLSPMQAHLQHLYPLFTPPTPQWQSLAHNVISIGGAPVQGQGQGHTGWGAAAGFDFNAFNNVTHTYTTAQMNTPQWGATGLLQQQQGMPFPTPPPNTLSTPHNALPPTANPPFPFQTPPTNPATVTPAPAPQPGPTHAQPRLRPIHHIGTFPSTYPIPPAPIHASYSSMLFTRAITLRCVAVDGADGPVRGWRVKYAVAGEDGEVQGGRGEGKERQEGERKETEEEEEERRKAMEPVDDNERWIARGGVFDFVQRHMCGFANTPGLMHSPRPCLRASTWPASVPHHTFPRLLDPEACRNVLGEGGEGEDAGQRALGAADHNEPSNPTSTPPPRVTRTPGGFLVPFAAGDSTLSIHVFETLPAPTRIPPLPESSQLPPAPGRPQLDPVLSASFVDKLGYHVDLSYLQAQDHEWFGAVEGFECGVGWVLRGRRRAAHG</sequence>
<feature type="compositionally biased region" description="Basic and acidic residues" evidence="1">
    <location>
        <begin position="491"/>
        <end position="517"/>
    </location>
</feature>
<evidence type="ECO:0000256" key="1">
    <source>
        <dbReference type="SAM" id="MobiDB-lite"/>
    </source>
</evidence>
<feature type="region of interest" description="Disordered" evidence="1">
    <location>
        <begin position="597"/>
        <end position="617"/>
    </location>
</feature>
<name>A0A139A1T0_GONPJ</name>
<feature type="compositionally biased region" description="Basic and acidic residues" evidence="1">
    <location>
        <begin position="7"/>
        <end position="17"/>
    </location>
</feature>
<dbReference type="CDD" id="cd09917">
    <property type="entry name" value="F-box_SF"/>
    <property type="match status" value="1"/>
</dbReference>
<feature type="region of interest" description="Disordered" evidence="1">
    <location>
        <begin position="368"/>
        <end position="421"/>
    </location>
</feature>
<gene>
    <name evidence="3" type="ORF">M427DRAFT_464421</name>
</gene>
<evidence type="ECO:0000313" key="4">
    <source>
        <dbReference type="Proteomes" id="UP000070544"/>
    </source>
</evidence>
<evidence type="ECO:0000259" key="2">
    <source>
        <dbReference type="SMART" id="SM00256"/>
    </source>
</evidence>
<feature type="region of interest" description="Disordered" evidence="1">
    <location>
        <begin position="484"/>
        <end position="517"/>
    </location>
</feature>
<proteinExistence type="predicted"/>
<dbReference type="Proteomes" id="UP000070544">
    <property type="component" value="Unassembled WGS sequence"/>
</dbReference>
<accession>A0A139A1T0</accession>
<evidence type="ECO:0000313" key="3">
    <source>
        <dbReference type="EMBL" id="KXS10722.1"/>
    </source>
</evidence>
<dbReference type="SMART" id="SM00256">
    <property type="entry name" value="FBOX"/>
    <property type="match status" value="1"/>
</dbReference>
<feature type="compositionally biased region" description="Basic and acidic residues" evidence="1">
    <location>
        <begin position="32"/>
        <end position="52"/>
    </location>
</feature>